<feature type="transmembrane region" description="Helical" evidence="2">
    <location>
        <begin position="320"/>
        <end position="338"/>
    </location>
</feature>
<keyword evidence="4" id="KW-1185">Reference proteome</keyword>
<feature type="transmembrane region" description="Helical" evidence="2">
    <location>
        <begin position="144"/>
        <end position="164"/>
    </location>
</feature>
<keyword evidence="2" id="KW-0472">Membrane</keyword>
<feature type="compositionally biased region" description="Low complexity" evidence="1">
    <location>
        <begin position="219"/>
        <end position="235"/>
    </location>
</feature>
<gene>
    <name evidence="3" type="ORF">BSAL_82045</name>
</gene>
<dbReference type="Proteomes" id="UP000051952">
    <property type="component" value="Unassembled WGS sequence"/>
</dbReference>
<reference evidence="4" key="1">
    <citation type="submission" date="2015-09" db="EMBL/GenBank/DDBJ databases">
        <authorList>
            <consortium name="Pathogen Informatics"/>
        </authorList>
    </citation>
    <scope>NUCLEOTIDE SEQUENCE [LARGE SCALE GENOMIC DNA]</scope>
    <source>
        <strain evidence="4">Lake Konstanz</strain>
    </source>
</reference>
<accession>A0A0S4IZ93</accession>
<feature type="non-terminal residue" evidence="3">
    <location>
        <position position="1"/>
    </location>
</feature>
<dbReference type="VEuPathDB" id="TriTrypDB:BSAL_82045"/>
<feature type="transmembrane region" description="Helical" evidence="2">
    <location>
        <begin position="103"/>
        <end position="124"/>
    </location>
</feature>
<evidence type="ECO:0000256" key="2">
    <source>
        <dbReference type="SAM" id="Phobius"/>
    </source>
</evidence>
<dbReference type="EMBL" id="CYKH01000899">
    <property type="protein sequence ID" value="CUG60728.1"/>
    <property type="molecule type" value="Genomic_DNA"/>
</dbReference>
<protein>
    <submittedName>
        <fullName evidence="3">GPI-anchored surface protein, putative</fullName>
    </submittedName>
</protein>
<evidence type="ECO:0000313" key="4">
    <source>
        <dbReference type="Proteomes" id="UP000051952"/>
    </source>
</evidence>
<feature type="region of interest" description="Disordered" evidence="1">
    <location>
        <begin position="219"/>
        <end position="240"/>
    </location>
</feature>
<evidence type="ECO:0000256" key="1">
    <source>
        <dbReference type="SAM" id="MobiDB-lite"/>
    </source>
</evidence>
<sequence length="341" mass="36657">AVLSLSFLAVTVGCVRTTKLNRTITEIANPIIIFVSDTMASSGVTLPPTVANYYSAIFLYLASIPMFLSRTFLPLTIAGWALLAKTVVPLFQRTKSSTSEASIGARSLVIGVWNCVVVCLLMAYHPLLALPGSLCIGWLQVWTLMAYHPLLALPGSLCIGWLQVWTSMCARQRIAVVTVGPSSLLMAYHPLLALPGSLCIGWLQVWTSMCARQRIVSVPVGPSSSAPSSPDISPVQEKKPSRVKSIAKKLAKLFRRVVSLRLGVGLSFGTFLAGESILVINAMHRGVSFSPQVASAVVNGEAMMGRAGGNELSYEMLQDVNSVFAIFGIAVNVWWFLLTGI</sequence>
<keyword evidence="2" id="KW-1133">Transmembrane helix</keyword>
<feature type="transmembrane region" description="Helical" evidence="2">
    <location>
        <begin position="258"/>
        <end position="280"/>
    </location>
</feature>
<name>A0A0S4IZ93_BODSA</name>
<proteinExistence type="predicted"/>
<dbReference type="AlphaFoldDB" id="A0A0S4IZ93"/>
<evidence type="ECO:0000313" key="3">
    <source>
        <dbReference type="EMBL" id="CUG60728.1"/>
    </source>
</evidence>
<feature type="transmembrane region" description="Helical" evidence="2">
    <location>
        <begin position="57"/>
        <end position="83"/>
    </location>
</feature>
<keyword evidence="2" id="KW-0812">Transmembrane</keyword>
<organism evidence="3 4">
    <name type="scientific">Bodo saltans</name>
    <name type="common">Flagellated protozoan</name>
    <dbReference type="NCBI Taxonomy" id="75058"/>
    <lineage>
        <taxon>Eukaryota</taxon>
        <taxon>Discoba</taxon>
        <taxon>Euglenozoa</taxon>
        <taxon>Kinetoplastea</taxon>
        <taxon>Metakinetoplastina</taxon>
        <taxon>Eubodonida</taxon>
        <taxon>Bodonidae</taxon>
        <taxon>Bodo</taxon>
    </lineage>
</organism>